<keyword evidence="3 6" id="KW-0732">Signal</keyword>
<dbReference type="GO" id="GO:0006508">
    <property type="term" value="P:proteolysis"/>
    <property type="evidence" value="ECO:0007669"/>
    <property type="project" value="UniProtKB-KW"/>
</dbReference>
<keyword evidence="4" id="KW-0378">Hydrolase</keyword>
<comment type="caution">
    <text evidence="7">The sequence shown here is derived from an EMBL/GenBank/DDBJ whole genome shotgun (WGS) entry which is preliminary data.</text>
</comment>
<dbReference type="Pfam" id="PF05577">
    <property type="entry name" value="Peptidase_S28"/>
    <property type="match status" value="1"/>
</dbReference>
<dbReference type="AlphaFoldDB" id="A0A9W7E095"/>
<dbReference type="Gene3D" id="3.40.50.1820">
    <property type="entry name" value="alpha/beta hydrolase"/>
    <property type="match status" value="1"/>
</dbReference>
<dbReference type="EMBL" id="BRXZ01001078">
    <property type="protein sequence ID" value="GMH61577.1"/>
    <property type="molecule type" value="Genomic_DNA"/>
</dbReference>
<dbReference type="GO" id="GO:0008239">
    <property type="term" value="F:dipeptidyl-peptidase activity"/>
    <property type="evidence" value="ECO:0007669"/>
    <property type="project" value="TreeGrafter"/>
</dbReference>
<dbReference type="PANTHER" id="PTHR11010:SF117">
    <property type="entry name" value="SERINE PROTEASE 16"/>
    <property type="match status" value="1"/>
</dbReference>
<evidence type="ECO:0000313" key="8">
    <source>
        <dbReference type="Proteomes" id="UP001165082"/>
    </source>
</evidence>
<evidence type="ECO:0000256" key="3">
    <source>
        <dbReference type="ARBA" id="ARBA00022729"/>
    </source>
</evidence>
<name>A0A9W7E095_9STRA</name>
<feature type="signal peptide" evidence="6">
    <location>
        <begin position="1"/>
        <end position="23"/>
    </location>
</feature>
<evidence type="ECO:0000256" key="2">
    <source>
        <dbReference type="ARBA" id="ARBA00022670"/>
    </source>
</evidence>
<dbReference type="GO" id="GO:0070008">
    <property type="term" value="F:serine-type exopeptidase activity"/>
    <property type="evidence" value="ECO:0007669"/>
    <property type="project" value="InterPro"/>
</dbReference>
<proteinExistence type="inferred from homology"/>
<evidence type="ECO:0000256" key="1">
    <source>
        <dbReference type="ARBA" id="ARBA00011079"/>
    </source>
</evidence>
<protein>
    <recommendedName>
        <fullName evidence="9">Serine protease</fullName>
    </recommendedName>
</protein>
<dbReference type="SUPFAM" id="SSF53474">
    <property type="entry name" value="alpha/beta-Hydrolases"/>
    <property type="match status" value="1"/>
</dbReference>
<organism evidence="7 8">
    <name type="scientific">Triparma retinervis</name>
    <dbReference type="NCBI Taxonomy" id="2557542"/>
    <lineage>
        <taxon>Eukaryota</taxon>
        <taxon>Sar</taxon>
        <taxon>Stramenopiles</taxon>
        <taxon>Ochrophyta</taxon>
        <taxon>Bolidophyceae</taxon>
        <taxon>Parmales</taxon>
        <taxon>Triparmaceae</taxon>
        <taxon>Triparma</taxon>
    </lineage>
</organism>
<dbReference type="InterPro" id="IPR008758">
    <property type="entry name" value="Peptidase_S28"/>
</dbReference>
<keyword evidence="8" id="KW-1185">Reference proteome</keyword>
<dbReference type="InterPro" id="IPR029058">
    <property type="entry name" value="AB_hydrolase_fold"/>
</dbReference>
<dbReference type="InterPro" id="IPR042269">
    <property type="entry name" value="Ser_carbopepase_S28_SKS"/>
</dbReference>
<reference evidence="7" key="1">
    <citation type="submission" date="2022-07" db="EMBL/GenBank/DDBJ databases">
        <title>Genome analysis of Parmales, a sister group of diatoms, reveals the evolutionary specialization of diatoms from phago-mixotrophs to photoautotrophs.</title>
        <authorList>
            <person name="Ban H."/>
            <person name="Sato S."/>
            <person name="Yoshikawa S."/>
            <person name="Kazumasa Y."/>
            <person name="Nakamura Y."/>
            <person name="Ichinomiya M."/>
            <person name="Saitoh K."/>
            <person name="Sato N."/>
            <person name="Blanc-Mathieu R."/>
            <person name="Endo H."/>
            <person name="Kuwata A."/>
            <person name="Ogata H."/>
        </authorList>
    </citation>
    <scope>NUCLEOTIDE SEQUENCE</scope>
</reference>
<dbReference type="OrthoDB" id="1735038at2759"/>
<gene>
    <name evidence="7" type="ORF">TrRE_jg10155</name>
</gene>
<dbReference type="Proteomes" id="UP001165082">
    <property type="component" value="Unassembled WGS sequence"/>
</dbReference>
<accession>A0A9W7E095</accession>
<evidence type="ECO:0000256" key="6">
    <source>
        <dbReference type="SAM" id="SignalP"/>
    </source>
</evidence>
<evidence type="ECO:0000256" key="5">
    <source>
        <dbReference type="ARBA" id="ARBA00023180"/>
    </source>
</evidence>
<evidence type="ECO:0008006" key="9">
    <source>
        <dbReference type="Google" id="ProtNLM"/>
    </source>
</evidence>
<comment type="similarity">
    <text evidence="1">Belongs to the peptidase S28 family.</text>
</comment>
<dbReference type="PANTHER" id="PTHR11010">
    <property type="entry name" value="PROTEASE S28 PRO-X CARBOXYPEPTIDASE-RELATED"/>
    <property type="match status" value="1"/>
</dbReference>
<keyword evidence="5" id="KW-0325">Glycoprotein</keyword>
<sequence length="538" mass="58670">MKSEENNLMKLTIITTLLGAVASSNVRLGGVKGGHHVENVLSSQDKIEDKFGNTDPYFYQDAIVDHFAHNVASEPANWKQRFYYQDQFCVKDDCPIFLYIGGEGPQGAASEKLFMWELAKEKGALMVSLEHRFYGESYPTVDMSVESLTYLTSEQALADLARFIEYISSLSPSSSTAELSKSSPPLSVSASLANSKWVSFGGSYPGNLATWLKLKYPASVAGTVGSSAPVQADYDYYKYAEVVGAALKYELIGGSEKCYDVVEKAVASLHDSVSSTKPMGTDSSIPSSLKPCGPIKTEFDLYAYESEVFGNFQGTVQYNQQSSAPTVSDVCSELTADHATPLDALASTVEKYYASSDACVPSSWDDLMAGLLEVEFDGSSAMRQWIWQSCNEFGYFQTTQGGVHPFTSLTSCNINIAGKAMCEQAYGIKGYEGPQMSGDKTRYASTEMYGARSIQGANITMPNGNMDPWHSLSVVNETSQFYEPAEITASETVVEIDGTAHCRDMYAPNAFSPQFNDTGSIVWAHSKIKESVDAYLED</sequence>
<keyword evidence="2" id="KW-0645">Protease</keyword>
<evidence type="ECO:0000256" key="4">
    <source>
        <dbReference type="ARBA" id="ARBA00022801"/>
    </source>
</evidence>
<dbReference type="Gene3D" id="1.20.120.980">
    <property type="entry name" value="Serine carboxypeptidase S28, SKS domain"/>
    <property type="match status" value="1"/>
</dbReference>
<feature type="chain" id="PRO_5040736041" description="Serine protease" evidence="6">
    <location>
        <begin position="24"/>
        <end position="538"/>
    </location>
</feature>
<evidence type="ECO:0000313" key="7">
    <source>
        <dbReference type="EMBL" id="GMH61577.1"/>
    </source>
</evidence>